<dbReference type="EMBL" id="ML220139">
    <property type="protein sequence ID" value="TGZ78602.1"/>
    <property type="molecule type" value="Genomic_DNA"/>
</dbReference>
<feature type="region of interest" description="Disordered" evidence="1">
    <location>
        <begin position="169"/>
        <end position="190"/>
    </location>
</feature>
<gene>
    <name evidence="2" type="ORF">EX30DRAFT_373626</name>
</gene>
<reference evidence="2 3" key="1">
    <citation type="submission" date="2019-04" db="EMBL/GenBank/DDBJ databases">
        <title>Comparative genomics and transcriptomics to analyze fruiting body development in filamentous ascomycetes.</title>
        <authorList>
            <consortium name="DOE Joint Genome Institute"/>
            <person name="Lutkenhaus R."/>
            <person name="Traeger S."/>
            <person name="Breuer J."/>
            <person name="Kuo A."/>
            <person name="Lipzen A."/>
            <person name="Pangilinan J."/>
            <person name="Dilworth D."/>
            <person name="Sandor L."/>
            <person name="Poggeler S."/>
            <person name="Barry K."/>
            <person name="Grigoriev I.V."/>
            <person name="Nowrousian M."/>
        </authorList>
    </citation>
    <scope>NUCLEOTIDE SEQUENCE [LARGE SCALE GENOMIC DNA]</scope>
    <source>
        <strain evidence="2 3">CBS 389.68</strain>
    </source>
</reference>
<dbReference type="AlphaFoldDB" id="A0A4S2MND8"/>
<organism evidence="2 3">
    <name type="scientific">Ascodesmis nigricans</name>
    <dbReference type="NCBI Taxonomy" id="341454"/>
    <lineage>
        <taxon>Eukaryota</taxon>
        <taxon>Fungi</taxon>
        <taxon>Dikarya</taxon>
        <taxon>Ascomycota</taxon>
        <taxon>Pezizomycotina</taxon>
        <taxon>Pezizomycetes</taxon>
        <taxon>Pezizales</taxon>
        <taxon>Ascodesmidaceae</taxon>
        <taxon>Ascodesmis</taxon>
    </lineage>
</organism>
<dbReference type="InParanoid" id="A0A4S2MND8"/>
<protein>
    <submittedName>
        <fullName evidence="2">Uncharacterized protein</fullName>
    </submittedName>
</protein>
<evidence type="ECO:0000313" key="3">
    <source>
        <dbReference type="Proteomes" id="UP000298138"/>
    </source>
</evidence>
<evidence type="ECO:0000256" key="1">
    <source>
        <dbReference type="SAM" id="MobiDB-lite"/>
    </source>
</evidence>
<dbReference type="Proteomes" id="UP000298138">
    <property type="component" value="Unassembled WGS sequence"/>
</dbReference>
<proteinExistence type="predicted"/>
<keyword evidence="3" id="KW-1185">Reference proteome</keyword>
<accession>A0A4S2MND8</accession>
<evidence type="ECO:0000313" key="2">
    <source>
        <dbReference type="EMBL" id="TGZ78602.1"/>
    </source>
</evidence>
<name>A0A4S2MND8_9PEZI</name>
<sequence length="190" mass="21099">MDWVMAAVSCRPPEYQYFVTLLSSHLPDRRVPGLLSEPSALARYIRSGSHLLATDTAISATTERTPEPFGIYELPDHLCSTLVELGAQARTLDPNEPTAIKTFTEAICTALTEPSSRRNHLEEFTDLQLDNQELHDQLEAGSTALQNSQKELDDTKALLLRLGTVLDPEATPRTTRRARIPDPETFTAEP</sequence>